<dbReference type="CDD" id="cd07346">
    <property type="entry name" value="ABC_6TM_exporters"/>
    <property type="match status" value="1"/>
</dbReference>
<reference evidence="10 11" key="1">
    <citation type="submission" date="2020-08" db="EMBL/GenBank/DDBJ databases">
        <title>Genomic Encyclopedia of Type Strains, Phase IV (KMG-V): Genome sequencing to study the core and pangenomes of soil and plant-associated prokaryotes.</title>
        <authorList>
            <person name="Whitman W."/>
        </authorList>
    </citation>
    <scope>NUCLEOTIDE SEQUENCE [LARGE SCALE GENOMIC DNA]</scope>
    <source>
        <strain evidence="10 11">M2T3</strain>
    </source>
</reference>
<evidence type="ECO:0000256" key="1">
    <source>
        <dbReference type="ARBA" id="ARBA00004651"/>
    </source>
</evidence>
<dbReference type="InterPro" id="IPR011527">
    <property type="entry name" value="ABC1_TM_dom"/>
</dbReference>
<comment type="subcellular location">
    <subcellularLocation>
        <location evidence="1">Cell membrane</location>
        <topology evidence="1">Multi-pass membrane protein</topology>
    </subcellularLocation>
</comment>
<evidence type="ECO:0000259" key="9">
    <source>
        <dbReference type="PROSITE" id="PS50929"/>
    </source>
</evidence>
<dbReference type="Pfam" id="PF00005">
    <property type="entry name" value="ABC_tran"/>
    <property type="match status" value="1"/>
</dbReference>
<dbReference type="GO" id="GO:0034040">
    <property type="term" value="F:ATPase-coupled lipid transmembrane transporter activity"/>
    <property type="evidence" value="ECO:0007669"/>
    <property type="project" value="TreeGrafter"/>
</dbReference>
<accession>A0A7X0MJA6</accession>
<dbReference type="SUPFAM" id="SSF52540">
    <property type="entry name" value="P-loop containing nucleoside triphosphate hydrolases"/>
    <property type="match status" value="1"/>
</dbReference>
<evidence type="ECO:0000256" key="6">
    <source>
        <dbReference type="ARBA" id="ARBA00023136"/>
    </source>
</evidence>
<dbReference type="GO" id="GO:0140359">
    <property type="term" value="F:ABC-type transporter activity"/>
    <property type="evidence" value="ECO:0007669"/>
    <property type="project" value="InterPro"/>
</dbReference>
<proteinExistence type="predicted"/>
<dbReference type="Pfam" id="PF00664">
    <property type="entry name" value="ABC_membrane"/>
    <property type="match status" value="1"/>
</dbReference>
<feature type="domain" description="ABC transmembrane type-1" evidence="9">
    <location>
        <begin position="25"/>
        <end position="304"/>
    </location>
</feature>
<protein>
    <submittedName>
        <fullName evidence="10">ABC-type multidrug transport system fused ATPase/permease subunit</fullName>
    </submittedName>
</protein>
<dbReference type="SMART" id="SM00382">
    <property type="entry name" value="AAA"/>
    <property type="match status" value="1"/>
</dbReference>
<dbReference type="Gene3D" id="1.20.1560.10">
    <property type="entry name" value="ABC transporter type 1, transmembrane domain"/>
    <property type="match status" value="1"/>
</dbReference>
<evidence type="ECO:0000256" key="3">
    <source>
        <dbReference type="ARBA" id="ARBA00022741"/>
    </source>
</evidence>
<dbReference type="InterPro" id="IPR003593">
    <property type="entry name" value="AAA+_ATPase"/>
</dbReference>
<evidence type="ECO:0000259" key="8">
    <source>
        <dbReference type="PROSITE" id="PS50893"/>
    </source>
</evidence>
<feature type="transmembrane region" description="Helical" evidence="7">
    <location>
        <begin position="162"/>
        <end position="180"/>
    </location>
</feature>
<feature type="transmembrane region" description="Helical" evidence="7">
    <location>
        <begin position="251"/>
        <end position="268"/>
    </location>
</feature>
<evidence type="ECO:0000256" key="5">
    <source>
        <dbReference type="ARBA" id="ARBA00022989"/>
    </source>
</evidence>
<dbReference type="InterPro" id="IPR036640">
    <property type="entry name" value="ABC1_TM_sf"/>
</dbReference>
<dbReference type="GO" id="GO:0005886">
    <property type="term" value="C:plasma membrane"/>
    <property type="evidence" value="ECO:0007669"/>
    <property type="project" value="UniProtKB-SubCell"/>
</dbReference>
<feature type="domain" description="ABC transporter" evidence="8">
    <location>
        <begin position="335"/>
        <end position="541"/>
    </location>
</feature>
<dbReference type="EMBL" id="JACHCC010000008">
    <property type="protein sequence ID" value="MBB6500959.1"/>
    <property type="molecule type" value="Genomic_DNA"/>
</dbReference>
<evidence type="ECO:0000256" key="7">
    <source>
        <dbReference type="SAM" id="Phobius"/>
    </source>
</evidence>
<dbReference type="CDD" id="cd03228">
    <property type="entry name" value="ABCC_MRP_Like"/>
    <property type="match status" value="1"/>
</dbReference>
<dbReference type="GO" id="GO:0016887">
    <property type="term" value="F:ATP hydrolysis activity"/>
    <property type="evidence" value="ECO:0007669"/>
    <property type="project" value="InterPro"/>
</dbReference>
<keyword evidence="6 7" id="KW-0472">Membrane</keyword>
<dbReference type="PANTHER" id="PTHR24221:SF654">
    <property type="entry name" value="ATP-BINDING CASSETTE SUB-FAMILY B MEMBER 6"/>
    <property type="match status" value="1"/>
</dbReference>
<dbReference type="Gene3D" id="3.40.50.300">
    <property type="entry name" value="P-loop containing nucleotide triphosphate hydrolases"/>
    <property type="match status" value="1"/>
</dbReference>
<feature type="transmembrane region" description="Helical" evidence="7">
    <location>
        <begin position="21"/>
        <end position="42"/>
    </location>
</feature>
<keyword evidence="2 7" id="KW-0812">Transmembrane</keyword>
<dbReference type="AlphaFoldDB" id="A0A7X0MJA6"/>
<organism evidence="10 11">
    <name type="scientific">Pedobacter cryoconitis</name>
    <dbReference type="NCBI Taxonomy" id="188932"/>
    <lineage>
        <taxon>Bacteria</taxon>
        <taxon>Pseudomonadati</taxon>
        <taxon>Bacteroidota</taxon>
        <taxon>Sphingobacteriia</taxon>
        <taxon>Sphingobacteriales</taxon>
        <taxon>Sphingobacteriaceae</taxon>
        <taxon>Pedobacter</taxon>
    </lineage>
</organism>
<dbReference type="RefSeq" id="WP_184626257.1">
    <property type="nucleotide sequence ID" value="NZ_JACHCC010000008.1"/>
</dbReference>
<evidence type="ECO:0000313" key="11">
    <source>
        <dbReference type="Proteomes" id="UP000521017"/>
    </source>
</evidence>
<keyword evidence="5 7" id="KW-1133">Transmembrane helix</keyword>
<dbReference type="InterPro" id="IPR039421">
    <property type="entry name" value="Type_1_exporter"/>
</dbReference>
<evidence type="ECO:0000256" key="2">
    <source>
        <dbReference type="ARBA" id="ARBA00022692"/>
    </source>
</evidence>
<dbReference type="InterPro" id="IPR003439">
    <property type="entry name" value="ABC_transporter-like_ATP-bd"/>
</dbReference>
<sequence>MNQQLSYQVKWAWSLTKGYRAKLSLFFLLEMLAIVLSLLFVYYSKKAVDIAMGTVNGNLKLVIALVILSATMAVVIRLFSGLINEKNKLSMTVVLQNLLIKKQMYSVWKFVKQLHTGDLMIRINSDSVEVVQMLCNTALAFLITIIKLFATLGLLWFFDPMLAFMIIAISPLFLFSKIYFKRMRKLNQDVKSSESRIGNLMQENLRFRLIIRSLGLMSIRQHKFEDNQQQSYQLKLDQLNFLTLTQGMMKFAISTGYLLTFIWGIYRLHSHQITFGTMTAFLQLIGRIQAPILSLIAFVPSFIRFRTSAERLIELESVEQDSGLVPKLLNDIKSIEFRDVSFRYEDSIVIDGFNAKIEVGRSTAVVGASGKGKTTFIRLLLALIKPGNGEIVIEGKHNRYSISSEHQLNFAYVPQGNILFTGTIAENLTVTDEPLSEDKLNDALYVACAEFVFDLPDGLNTKIGESGYGLSEGQAQRISIARALMRDCNVWLFDEVTSALDQKTASLLIDRVLKAGKEKVVIFVTHDLLLAEKCSQTIHMN</sequence>
<gene>
    <name evidence="10" type="ORF">HDF25_003122</name>
</gene>
<dbReference type="PANTHER" id="PTHR24221">
    <property type="entry name" value="ATP-BINDING CASSETTE SUB-FAMILY B"/>
    <property type="match status" value="1"/>
</dbReference>
<evidence type="ECO:0000256" key="4">
    <source>
        <dbReference type="ARBA" id="ARBA00022840"/>
    </source>
</evidence>
<dbReference type="GO" id="GO:0005524">
    <property type="term" value="F:ATP binding"/>
    <property type="evidence" value="ECO:0007669"/>
    <property type="project" value="UniProtKB-KW"/>
</dbReference>
<feature type="transmembrane region" description="Helical" evidence="7">
    <location>
        <begin position="62"/>
        <end position="83"/>
    </location>
</feature>
<name>A0A7X0MJA6_9SPHI</name>
<keyword evidence="3" id="KW-0547">Nucleotide-binding</keyword>
<comment type="caution">
    <text evidence="10">The sequence shown here is derived from an EMBL/GenBank/DDBJ whole genome shotgun (WGS) entry which is preliminary data.</text>
</comment>
<feature type="transmembrane region" description="Helical" evidence="7">
    <location>
        <begin position="280"/>
        <end position="303"/>
    </location>
</feature>
<dbReference type="PROSITE" id="PS50893">
    <property type="entry name" value="ABC_TRANSPORTER_2"/>
    <property type="match status" value="1"/>
</dbReference>
<dbReference type="InterPro" id="IPR027417">
    <property type="entry name" value="P-loop_NTPase"/>
</dbReference>
<evidence type="ECO:0000313" key="10">
    <source>
        <dbReference type="EMBL" id="MBB6500959.1"/>
    </source>
</evidence>
<keyword evidence="4" id="KW-0067">ATP-binding</keyword>
<dbReference type="PROSITE" id="PS50929">
    <property type="entry name" value="ABC_TM1F"/>
    <property type="match status" value="1"/>
</dbReference>
<dbReference type="SUPFAM" id="SSF90123">
    <property type="entry name" value="ABC transporter transmembrane region"/>
    <property type="match status" value="1"/>
</dbReference>
<dbReference type="Proteomes" id="UP000521017">
    <property type="component" value="Unassembled WGS sequence"/>
</dbReference>
<feature type="transmembrane region" description="Helical" evidence="7">
    <location>
        <begin position="130"/>
        <end position="156"/>
    </location>
</feature>